<evidence type="ECO:0000256" key="1">
    <source>
        <dbReference type="PROSITE-ProRule" id="PRU00023"/>
    </source>
</evidence>
<sequence>MAEAFGIAGSAFGTVSLGIQLFTEITKYLDSVEGRDEDLERAKNYARDFQSSLIALRTWASVTGFSDTDLERAINQGQTNCAGAINTLSATVAELKGQDPIPNSRTSKVRNLYVKLKYPFKKQNLENLEKQLFNTISVLKFALTILQVKSTYITQMSVQSMERALFRRLPRVPDPDSANYDNMLPGRDEDIAEAAPESAIRLPNPTSTMPVSGIRSTRYQNGTMWTMTSFCVCRKNFKRRERRQWGPFILENEMSFTDYHSPGCPLSTQEPLEQQSKQTLKFPIPFTGRRWRAASQFSLFFTAVKDFPEISNYLEYGQLSRLIVMEDGYKVQDLLEKYPSSIKEINHLGQTPIHIAVQTQNAKILSLLVNHADHKVLNTKDNNGHYAIDHAIDSLCHALKPGKEPGSTVCNGCEVLDVLLRSELAIFTCSVRRAMHLPWIHDIPICIEGQKNIIRNLASRRKELKALAQRELTPVERQNLRFCQAGTLDQKAAQTQRLLEAKRCHVPVRLKVYDSAESPEDSKSIYLLISHGDVAESALQSGFFMPTTLFDDEYWIDNAVVRHFTFLILDLRHTCCSLGNACVIKVSGPLSTGDRHEIEEEDRSRLELLEQLVSEFGRERGNYADLKSFAREYWVPRMEAVHHEIESYVLTESQRQSAEAVGVVWECYGPQLPCDDSLTVDTKNEEEILQDQVLYS</sequence>
<dbReference type="PROSITE" id="PS50297">
    <property type="entry name" value="ANK_REP_REGION"/>
    <property type="match status" value="1"/>
</dbReference>
<keyword evidence="3" id="KW-1185">Reference proteome</keyword>
<reference evidence="2 3" key="1">
    <citation type="submission" date="2020-05" db="EMBL/GenBank/DDBJ databases">
        <title>Identification and distribution of gene clusters putatively required for synthesis of sphingolipid metabolism inhibitors in phylogenetically diverse species of the filamentous fungus Fusarium.</title>
        <authorList>
            <person name="Kim H.-S."/>
            <person name="Busman M."/>
            <person name="Brown D.W."/>
            <person name="Divon H."/>
            <person name="Uhlig S."/>
            <person name="Proctor R.H."/>
        </authorList>
    </citation>
    <scope>NUCLEOTIDE SEQUENCE [LARGE SCALE GENOMIC DNA]</scope>
    <source>
        <strain evidence="2 3">NRRL 66235</strain>
    </source>
</reference>
<feature type="repeat" description="ANK" evidence="1">
    <location>
        <begin position="348"/>
        <end position="371"/>
    </location>
</feature>
<dbReference type="InterPro" id="IPR002110">
    <property type="entry name" value="Ankyrin_rpt"/>
</dbReference>
<gene>
    <name evidence="2" type="ORF">FMUND_10803</name>
</gene>
<dbReference type="OrthoDB" id="1577640at2759"/>
<dbReference type="AlphaFoldDB" id="A0A8H6D8G1"/>
<dbReference type="SUPFAM" id="SSF48403">
    <property type="entry name" value="Ankyrin repeat"/>
    <property type="match status" value="1"/>
</dbReference>
<dbReference type="Gene3D" id="1.25.40.20">
    <property type="entry name" value="Ankyrin repeat-containing domain"/>
    <property type="match status" value="1"/>
</dbReference>
<proteinExistence type="predicted"/>
<dbReference type="PROSITE" id="PS50088">
    <property type="entry name" value="ANK_REPEAT"/>
    <property type="match status" value="1"/>
</dbReference>
<name>A0A8H6D8G1_9HYPO</name>
<dbReference type="InterPro" id="IPR036770">
    <property type="entry name" value="Ankyrin_rpt-contain_sf"/>
</dbReference>
<evidence type="ECO:0000313" key="3">
    <source>
        <dbReference type="Proteomes" id="UP000544331"/>
    </source>
</evidence>
<dbReference type="Proteomes" id="UP000544331">
    <property type="component" value="Unassembled WGS sequence"/>
</dbReference>
<dbReference type="EMBL" id="JAAOAN010000405">
    <property type="protein sequence ID" value="KAF5707938.1"/>
    <property type="molecule type" value="Genomic_DNA"/>
</dbReference>
<protein>
    <submittedName>
        <fullName evidence="2">Uncharacterized protein</fullName>
    </submittedName>
</protein>
<evidence type="ECO:0000313" key="2">
    <source>
        <dbReference type="EMBL" id="KAF5707938.1"/>
    </source>
</evidence>
<accession>A0A8H6D8G1</accession>
<organism evidence="2 3">
    <name type="scientific">Fusarium mundagurra</name>
    <dbReference type="NCBI Taxonomy" id="1567541"/>
    <lineage>
        <taxon>Eukaryota</taxon>
        <taxon>Fungi</taxon>
        <taxon>Dikarya</taxon>
        <taxon>Ascomycota</taxon>
        <taxon>Pezizomycotina</taxon>
        <taxon>Sordariomycetes</taxon>
        <taxon>Hypocreomycetidae</taxon>
        <taxon>Hypocreales</taxon>
        <taxon>Nectriaceae</taxon>
        <taxon>Fusarium</taxon>
        <taxon>Fusarium fujikuroi species complex</taxon>
    </lineage>
</organism>
<keyword evidence="1" id="KW-0040">ANK repeat</keyword>
<comment type="caution">
    <text evidence="2">The sequence shown here is derived from an EMBL/GenBank/DDBJ whole genome shotgun (WGS) entry which is preliminary data.</text>
</comment>